<feature type="compositionally biased region" description="Basic and acidic residues" evidence="2">
    <location>
        <begin position="106"/>
        <end position="122"/>
    </location>
</feature>
<name>A0A2K1JMW7_PHYPA</name>
<dbReference type="OrthoDB" id="1924577at2759"/>
<dbReference type="AlphaFoldDB" id="A0A2K1JMW7"/>
<keyword evidence="1" id="KW-0597">Phosphoprotein</keyword>
<dbReference type="GeneID" id="112290579"/>
<dbReference type="GO" id="GO:0005730">
    <property type="term" value="C:nucleolus"/>
    <property type="evidence" value="ECO:0000318"/>
    <property type="project" value="GO_Central"/>
</dbReference>
<organism evidence="4">
    <name type="scientific">Physcomitrium patens</name>
    <name type="common">Spreading-leaved earth moss</name>
    <name type="synonym">Physcomitrella patens</name>
    <dbReference type="NCBI Taxonomy" id="3218"/>
    <lineage>
        <taxon>Eukaryota</taxon>
        <taxon>Viridiplantae</taxon>
        <taxon>Streptophyta</taxon>
        <taxon>Embryophyta</taxon>
        <taxon>Bryophyta</taxon>
        <taxon>Bryophytina</taxon>
        <taxon>Bryopsida</taxon>
        <taxon>Funariidae</taxon>
        <taxon>Funariales</taxon>
        <taxon>Funariaceae</taxon>
        <taxon>Physcomitrium</taxon>
    </lineage>
</organism>
<proteinExistence type="predicted"/>
<keyword evidence="6" id="KW-1185">Reference proteome</keyword>
<feature type="compositionally biased region" description="Acidic residues" evidence="2">
    <location>
        <begin position="94"/>
        <end position="105"/>
    </location>
</feature>
<feature type="region of interest" description="Disordered" evidence="2">
    <location>
        <begin position="565"/>
        <end position="599"/>
    </location>
</feature>
<feature type="region of interest" description="Disordered" evidence="2">
    <location>
        <begin position="1"/>
        <end position="74"/>
    </location>
</feature>
<reference evidence="5" key="3">
    <citation type="submission" date="2020-12" db="UniProtKB">
        <authorList>
            <consortium name="EnsemblPlants"/>
        </authorList>
    </citation>
    <scope>IDENTIFICATION</scope>
</reference>
<dbReference type="KEGG" id="ppp:112290579"/>
<evidence type="ECO:0000256" key="2">
    <source>
        <dbReference type="SAM" id="MobiDB-lite"/>
    </source>
</evidence>
<dbReference type="Proteomes" id="UP000006727">
    <property type="component" value="Chromosome 13"/>
</dbReference>
<dbReference type="FunCoup" id="A0A2K1JMW7">
    <property type="interactions" value="3020"/>
</dbReference>
<dbReference type="GO" id="GO:0000462">
    <property type="term" value="P:maturation of SSU-rRNA from tricistronic rRNA transcript (SSU-rRNA, 5.8S rRNA, LSU-rRNA)"/>
    <property type="evidence" value="ECO:0000318"/>
    <property type="project" value="GO_Central"/>
</dbReference>
<dbReference type="OMA" id="EEYIRPQ"/>
<feature type="compositionally biased region" description="Basic and acidic residues" evidence="2">
    <location>
        <begin position="304"/>
        <end position="323"/>
    </location>
</feature>
<feature type="compositionally biased region" description="Basic and acidic residues" evidence="2">
    <location>
        <begin position="141"/>
        <end position="155"/>
    </location>
</feature>
<protein>
    <recommendedName>
        <fullName evidence="3">Sas10 C-terminal domain-containing protein</fullName>
    </recommendedName>
</protein>
<dbReference type="STRING" id="3218.A0A2K1JMW7"/>
<feature type="compositionally biased region" description="Polar residues" evidence="2">
    <location>
        <begin position="575"/>
        <end position="593"/>
    </location>
</feature>
<reference evidence="4 6" key="2">
    <citation type="journal article" date="2018" name="Plant J.">
        <title>The Physcomitrella patens chromosome-scale assembly reveals moss genome structure and evolution.</title>
        <authorList>
            <person name="Lang D."/>
            <person name="Ullrich K.K."/>
            <person name="Murat F."/>
            <person name="Fuchs J."/>
            <person name="Jenkins J."/>
            <person name="Haas F.B."/>
            <person name="Piednoel M."/>
            <person name="Gundlach H."/>
            <person name="Van Bel M."/>
            <person name="Meyberg R."/>
            <person name="Vives C."/>
            <person name="Morata J."/>
            <person name="Symeonidi A."/>
            <person name="Hiss M."/>
            <person name="Muchero W."/>
            <person name="Kamisugi Y."/>
            <person name="Saleh O."/>
            <person name="Blanc G."/>
            <person name="Decker E.L."/>
            <person name="van Gessel N."/>
            <person name="Grimwood J."/>
            <person name="Hayes R.D."/>
            <person name="Graham S.W."/>
            <person name="Gunter L.E."/>
            <person name="McDaniel S.F."/>
            <person name="Hoernstein S.N.W."/>
            <person name="Larsson A."/>
            <person name="Li F.W."/>
            <person name="Perroud P.F."/>
            <person name="Phillips J."/>
            <person name="Ranjan P."/>
            <person name="Rokshar D.S."/>
            <person name="Rothfels C.J."/>
            <person name="Schneider L."/>
            <person name="Shu S."/>
            <person name="Stevenson D.W."/>
            <person name="Thummler F."/>
            <person name="Tillich M."/>
            <person name="Villarreal Aguilar J.C."/>
            <person name="Widiez T."/>
            <person name="Wong G.K."/>
            <person name="Wymore A."/>
            <person name="Zhang Y."/>
            <person name="Zimmer A.D."/>
            <person name="Quatrano R.S."/>
            <person name="Mayer K.F.X."/>
            <person name="Goodstein D."/>
            <person name="Casacuberta J.M."/>
            <person name="Vandepoele K."/>
            <person name="Reski R."/>
            <person name="Cuming A.C."/>
            <person name="Tuskan G.A."/>
            <person name="Maumus F."/>
            <person name="Salse J."/>
            <person name="Schmutz J."/>
            <person name="Rensing S.A."/>
        </authorList>
    </citation>
    <scope>NUCLEOTIDE SEQUENCE [LARGE SCALE GENOMIC DNA]</scope>
    <source>
        <strain evidence="5 6">cv. Gransden 2004</strain>
    </source>
</reference>
<feature type="compositionally biased region" description="Basic and acidic residues" evidence="2">
    <location>
        <begin position="1"/>
        <end position="11"/>
    </location>
</feature>
<gene>
    <name evidence="5" type="primary">LOC112290579</name>
    <name evidence="4" type="ORF">PHYPA_017716</name>
</gene>
<dbReference type="Pfam" id="PF04000">
    <property type="entry name" value="Sas10_Utp3"/>
    <property type="match status" value="1"/>
</dbReference>
<feature type="compositionally biased region" description="Acidic residues" evidence="2">
    <location>
        <begin position="59"/>
        <end position="68"/>
    </location>
</feature>
<evidence type="ECO:0000313" key="4">
    <source>
        <dbReference type="EMBL" id="PNR42884.1"/>
    </source>
</evidence>
<dbReference type="PANTHER" id="PTHR13237:SF9">
    <property type="entry name" value="NEUROGUIDIN"/>
    <property type="match status" value="1"/>
</dbReference>
<dbReference type="PANTHER" id="PTHR13237">
    <property type="entry name" value="SOMETHING ABOUT SILENCING PROTEIN 10-RELATED"/>
    <property type="match status" value="1"/>
</dbReference>
<dbReference type="EnsemblPlants" id="Pp3c13_22260V3.2">
    <property type="protein sequence ID" value="Pp3c13_22260V3.2"/>
    <property type="gene ID" value="Pp3c13_22260"/>
</dbReference>
<evidence type="ECO:0000256" key="1">
    <source>
        <dbReference type="ARBA" id="ARBA00022553"/>
    </source>
</evidence>
<feature type="region of interest" description="Disordered" evidence="2">
    <location>
        <begin position="298"/>
        <end position="344"/>
    </location>
</feature>
<feature type="region of interest" description="Disordered" evidence="2">
    <location>
        <begin position="467"/>
        <end position="488"/>
    </location>
</feature>
<evidence type="ECO:0000259" key="3">
    <source>
        <dbReference type="Pfam" id="PF09368"/>
    </source>
</evidence>
<dbReference type="PaxDb" id="3218-PP1S37_117V6.1"/>
<dbReference type="GO" id="GO:0032040">
    <property type="term" value="C:small-subunit processome"/>
    <property type="evidence" value="ECO:0000318"/>
    <property type="project" value="GO_Central"/>
</dbReference>
<reference evidence="4 6" key="1">
    <citation type="journal article" date="2008" name="Science">
        <title>The Physcomitrella genome reveals evolutionary insights into the conquest of land by plants.</title>
        <authorList>
            <person name="Rensing S."/>
            <person name="Lang D."/>
            <person name="Zimmer A."/>
            <person name="Terry A."/>
            <person name="Salamov A."/>
            <person name="Shapiro H."/>
            <person name="Nishiyama T."/>
            <person name="Perroud P.-F."/>
            <person name="Lindquist E."/>
            <person name="Kamisugi Y."/>
            <person name="Tanahashi T."/>
            <person name="Sakakibara K."/>
            <person name="Fujita T."/>
            <person name="Oishi K."/>
            <person name="Shin-I T."/>
            <person name="Kuroki Y."/>
            <person name="Toyoda A."/>
            <person name="Suzuki Y."/>
            <person name="Hashimoto A."/>
            <person name="Yamaguchi K."/>
            <person name="Sugano A."/>
            <person name="Kohara Y."/>
            <person name="Fujiyama A."/>
            <person name="Anterola A."/>
            <person name="Aoki S."/>
            <person name="Ashton N."/>
            <person name="Barbazuk W.B."/>
            <person name="Barker E."/>
            <person name="Bennetzen J."/>
            <person name="Bezanilla M."/>
            <person name="Blankenship R."/>
            <person name="Cho S.H."/>
            <person name="Dutcher S."/>
            <person name="Estelle M."/>
            <person name="Fawcett J.A."/>
            <person name="Gundlach H."/>
            <person name="Hanada K."/>
            <person name="Heyl A."/>
            <person name="Hicks K.A."/>
            <person name="Hugh J."/>
            <person name="Lohr M."/>
            <person name="Mayer K."/>
            <person name="Melkozernov A."/>
            <person name="Murata T."/>
            <person name="Nelson D."/>
            <person name="Pils B."/>
            <person name="Prigge M."/>
            <person name="Reiss B."/>
            <person name="Renner T."/>
            <person name="Rombauts S."/>
            <person name="Rushton P."/>
            <person name="Sanderfoot A."/>
            <person name="Schween G."/>
            <person name="Shiu S.-H."/>
            <person name="Stueber K."/>
            <person name="Theodoulou F.L."/>
            <person name="Tu H."/>
            <person name="Van de Peer Y."/>
            <person name="Verrier P.J."/>
            <person name="Waters E."/>
            <person name="Wood A."/>
            <person name="Yang L."/>
            <person name="Cove D."/>
            <person name="Cuming A."/>
            <person name="Hasebe M."/>
            <person name="Lucas S."/>
            <person name="Mishler D.B."/>
            <person name="Reski R."/>
            <person name="Grigoriev I."/>
            <person name="Quatrano R.S."/>
            <person name="Boore J.L."/>
        </authorList>
    </citation>
    <scope>NUCLEOTIDE SEQUENCE [LARGE SCALE GENOMIC DNA]</scope>
    <source>
        <strain evidence="5 6">cv. Gransden 2004</strain>
    </source>
</reference>
<dbReference type="RefSeq" id="XP_024392747.1">
    <property type="nucleotide sequence ID" value="XM_024536979.2"/>
</dbReference>
<feature type="compositionally biased region" description="Basic and acidic residues" evidence="2">
    <location>
        <begin position="467"/>
        <end position="479"/>
    </location>
</feature>
<feature type="compositionally biased region" description="Acidic residues" evidence="2">
    <location>
        <begin position="15"/>
        <end position="38"/>
    </location>
</feature>
<feature type="compositionally biased region" description="Acidic residues" evidence="2">
    <location>
        <begin position="123"/>
        <end position="140"/>
    </location>
</feature>
<feature type="region of interest" description="Disordered" evidence="2">
    <location>
        <begin position="90"/>
        <end position="155"/>
    </location>
</feature>
<dbReference type="Pfam" id="PF09368">
    <property type="entry name" value="Sas10"/>
    <property type="match status" value="1"/>
</dbReference>
<dbReference type="InterPro" id="IPR007146">
    <property type="entry name" value="Sas10/Utp3/C1D"/>
</dbReference>
<feature type="domain" description="Sas10 C-terminal" evidence="3">
    <location>
        <begin position="525"/>
        <end position="597"/>
    </location>
</feature>
<dbReference type="EnsemblPlants" id="Pp3c13_22260V3.1">
    <property type="protein sequence ID" value="Pp3c13_22260V3.1"/>
    <property type="gene ID" value="Pp3c13_22260"/>
</dbReference>
<dbReference type="InterPro" id="IPR018972">
    <property type="entry name" value="Sas10_C_dom"/>
</dbReference>
<dbReference type="EMBL" id="ABEU02000013">
    <property type="protein sequence ID" value="PNR42884.1"/>
    <property type="molecule type" value="Genomic_DNA"/>
</dbReference>
<evidence type="ECO:0000313" key="6">
    <source>
        <dbReference type="Proteomes" id="UP000006727"/>
    </source>
</evidence>
<dbReference type="Gramene" id="Pp3c13_22260V3.1">
    <property type="protein sequence ID" value="Pp3c13_22260V3.1"/>
    <property type="gene ID" value="Pp3c13_22260"/>
</dbReference>
<accession>A0A2K1JMW7</accession>
<dbReference type="Gramene" id="Pp3c13_22260V3.2">
    <property type="protein sequence ID" value="Pp3c13_22260V3.2"/>
    <property type="gene ID" value="Pp3c13_22260"/>
</dbReference>
<sequence>MKKEKMERLTKLQEMQEEESEDGEMQGSDDEDMDEEELTGLAAKMARQAKFMKQRVGMEDDEDDEEEEEKKSAVWGKGKKIYYGADNVDYELQSSDEEAPAEEEEAMKQLQKEIAAKMRPEDYNDDDSDEEGIEGEESFEDAAKKESQPKKKNKVVDKMVTDGTIELKKDIAALSKEEQMEVLMSDAPELVGLTTELQDNLNELRTKVAPLLEKVRGRKGATEEGLNYLELKHMLLLSYCQAIVFYLLLKAEGQSVKDHPVVGRLVDLKLSLERLRPIEEKLQKQIEKLLNSDLIEADEEETEANEKRENSKASKKASSEGKSKNRKAAIEETGNGTNGHVEEADNMLGIVSKQMLEERSRLDARTQEGRHVAHVPVSNAERKKAKRLKASTGMTGTGDDFEDVVDNDSGVSNGLLNAKPRSLSQVIAQAGRPFKKPQIISGDADLPVREELGDRRRKLEIQKTNKKIAMHDSDDHESNGRASSIEPEEDEFYKQAKLLKEAKQAAKDSKYSRTLLVPVEEEDAEGKRSITWQMEKNRGLTPHRKKANKNPRKKYKLKHEKAVIRRKGQVREMRQATSNYGGESTGIRTNISRSVRFKN</sequence>
<evidence type="ECO:0000313" key="5">
    <source>
        <dbReference type="EnsemblPlants" id="Pp3c13_22260V3.1"/>
    </source>
</evidence>